<keyword evidence="1" id="KW-0812">Transmembrane</keyword>
<dbReference type="Gene3D" id="1.10.110.10">
    <property type="entry name" value="Plant lipid-transfer and hydrophobic proteins"/>
    <property type="match status" value="1"/>
</dbReference>
<dbReference type="PANTHER" id="PTHR33122:SF65">
    <property type="entry name" value="INHIBITOR_LIPID-TRANSFER PROTEIN_SEED STORAGE 2S ALBUMIN SUPERFAMILY PROTEIN, PUTATIVE-RELATED"/>
    <property type="match status" value="1"/>
</dbReference>
<feature type="domain" description="Bifunctional inhibitor/plant lipid transfer protein/seed storage helical" evidence="2">
    <location>
        <begin position="67"/>
        <end position="137"/>
    </location>
</feature>
<gene>
    <name evidence="3" type="ORF">V6N11_053803</name>
</gene>
<feature type="transmembrane region" description="Helical" evidence="1">
    <location>
        <begin position="33"/>
        <end position="57"/>
    </location>
</feature>
<dbReference type="EMBL" id="JBBPBN010000017">
    <property type="protein sequence ID" value="KAK9019277.1"/>
    <property type="molecule type" value="Genomic_DNA"/>
</dbReference>
<dbReference type="PANTHER" id="PTHR33122">
    <property type="entry name" value="LIPID BINDING PROTEIN-RELATED"/>
    <property type="match status" value="1"/>
</dbReference>
<dbReference type="Proteomes" id="UP001396334">
    <property type="component" value="Unassembled WGS sequence"/>
</dbReference>
<protein>
    <recommendedName>
        <fullName evidence="2">Bifunctional inhibitor/plant lipid transfer protein/seed storage helical domain-containing protein</fullName>
    </recommendedName>
</protein>
<dbReference type="InterPro" id="IPR039265">
    <property type="entry name" value="DIR1-like"/>
</dbReference>
<dbReference type="InterPro" id="IPR036312">
    <property type="entry name" value="Bifun_inhib/LTP/seed_sf"/>
</dbReference>
<keyword evidence="4" id="KW-1185">Reference proteome</keyword>
<dbReference type="SUPFAM" id="SSF47699">
    <property type="entry name" value="Bifunctional inhibitor/lipid-transfer protein/seed storage 2S albumin"/>
    <property type="match status" value="2"/>
</dbReference>
<evidence type="ECO:0000259" key="2">
    <source>
        <dbReference type="Pfam" id="PF14368"/>
    </source>
</evidence>
<dbReference type="Pfam" id="PF14368">
    <property type="entry name" value="LTP_2"/>
    <property type="match status" value="1"/>
</dbReference>
<organism evidence="3 4">
    <name type="scientific">Hibiscus sabdariffa</name>
    <name type="common">roselle</name>
    <dbReference type="NCBI Taxonomy" id="183260"/>
    <lineage>
        <taxon>Eukaryota</taxon>
        <taxon>Viridiplantae</taxon>
        <taxon>Streptophyta</taxon>
        <taxon>Embryophyta</taxon>
        <taxon>Tracheophyta</taxon>
        <taxon>Spermatophyta</taxon>
        <taxon>Magnoliopsida</taxon>
        <taxon>eudicotyledons</taxon>
        <taxon>Gunneridae</taxon>
        <taxon>Pentapetalae</taxon>
        <taxon>rosids</taxon>
        <taxon>malvids</taxon>
        <taxon>Malvales</taxon>
        <taxon>Malvaceae</taxon>
        <taxon>Malvoideae</taxon>
        <taxon>Hibiscus</taxon>
    </lineage>
</organism>
<name>A0ABR2S2A9_9ROSI</name>
<keyword evidence="1" id="KW-0472">Membrane</keyword>
<dbReference type="InterPro" id="IPR016140">
    <property type="entry name" value="Bifunc_inhib/LTP/seed_store"/>
</dbReference>
<comment type="caution">
    <text evidence="3">The sequence shown here is derived from an EMBL/GenBank/DDBJ whole genome shotgun (WGS) entry which is preliminary data.</text>
</comment>
<evidence type="ECO:0000313" key="3">
    <source>
        <dbReference type="EMBL" id="KAK9019277.1"/>
    </source>
</evidence>
<accession>A0ABR2S2A9</accession>
<evidence type="ECO:0000313" key="4">
    <source>
        <dbReference type="Proteomes" id="UP001396334"/>
    </source>
</evidence>
<dbReference type="CDD" id="cd00010">
    <property type="entry name" value="AAI_LTSS"/>
    <property type="match status" value="1"/>
</dbReference>
<reference evidence="3 4" key="1">
    <citation type="journal article" date="2024" name="G3 (Bethesda)">
        <title>Genome assembly of Hibiscus sabdariffa L. provides insights into metabolisms of medicinal natural products.</title>
        <authorList>
            <person name="Kim T."/>
        </authorList>
    </citation>
    <scope>NUCLEOTIDE SEQUENCE [LARGE SCALE GENOMIC DNA]</scope>
    <source>
        <strain evidence="3">TK-2024</strain>
        <tissue evidence="3">Old leaves</tissue>
    </source>
</reference>
<proteinExistence type="predicted"/>
<sequence>MRIAFVRVQVQVVDPKVTLLNCIVGMETPVKYLFVLAFLVSMTIAGLNGVVGTGYYYGPCGKHDIEKEAEKLEPCTYAAQHWRAPVSERCCTVMEKKVKNPACLCAVLFSQTAYNAGVRPEIAVSIPKRCNIADRPVGYKCGGMETPVKYMFVLAFLVSMTIAGLNGVVGTGYYYGPCGKHDIEKEAEKLEPCTYAAQHWRAPVSERCCTVMEKKVKNPACLCAVIQRRSEAGNRSEHSKTLQHCGSPCWLQVWSLHSALTLIGSIRMLDSL</sequence>
<keyword evidence="1" id="KW-1133">Transmembrane helix</keyword>
<feature type="transmembrane region" description="Helical" evidence="1">
    <location>
        <begin position="150"/>
        <end position="175"/>
    </location>
</feature>
<evidence type="ECO:0000256" key="1">
    <source>
        <dbReference type="SAM" id="Phobius"/>
    </source>
</evidence>